<dbReference type="PANTHER" id="PTHR30480">
    <property type="entry name" value="BETA-HEXOSAMINIDASE-RELATED"/>
    <property type="match status" value="1"/>
</dbReference>
<feature type="domain" description="Glycoside hydrolase family 3 N-terminal" evidence="4">
    <location>
        <begin position="2"/>
        <end position="320"/>
    </location>
</feature>
<organism evidence="5 6">
    <name type="scientific">Candidatus Methylomirabilis tolerans</name>
    <dbReference type="NCBI Taxonomy" id="3123416"/>
    <lineage>
        <taxon>Bacteria</taxon>
        <taxon>Candidatus Methylomirabilota</taxon>
        <taxon>Candidatus Methylomirabilia</taxon>
        <taxon>Candidatus Methylomirabilales</taxon>
        <taxon>Candidatus Methylomirabilaceae</taxon>
        <taxon>Candidatus Methylomirabilis</taxon>
    </lineage>
</organism>
<sequence>MTLHEAIGQLFILGFEDHTPSEALETFVRDLTPGGLILFGRNLGSPEEIAALTNALQAASPTPLFFAIDQEGGKVARLQQSPFTQWPSASVVGAVDSIELTHAVASAIARELKVVGINMNMAPVLDVLSNPANPVMAGRCYGSDAHLVAQHGIAFYRGLASEDVIAVGKHFPGHGDTAVDSHLALPVVPHDVDRLSAVELAPFAAAIKAGIPALMTAHLLLPALDSERPATLSRSILTDLLREHLGFRNLVISDDLLMQGIADSTPPGEAAIRFLEAGGDLMLICQDDAAQRQAIRAVAEAVETGRLSEARVLASCNRIAVAKAQYLRRKSAASAGEIRDVVGCEAHRQLAARVVEDCEGA</sequence>
<dbReference type="EC" id="3.2.1.52" evidence="5"/>
<keyword evidence="3 5" id="KW-0326">Glycosidase</keyword>
<accession>A0AAJ1AI54</accession>
<evidence type="ECO:0000256" key="3">
    <source>
        <dbReference type="ARBA" id="ARBA00023295"/>
    </source>
</evidence>
<dbReference type="GO" id="GO:0004563">
    <property type="term" value="F:beta-N-acetylhexosaminidase activity"/>
    <property type="evidence" value="ECO:0007669"/>
    <property type="project" value="UniProtKB-EC"/>
</dbReference>
<proteinExistence type="inferred from homology"/>
<evidence type="ECO:0000313" key="6">
    <source>
        <dbReference type="Proteomes" id="UP001197609"/>
    </source>
</evidence>
<dbReference type="Proteomes" id="UP001197609">
    <property type="component" value="Unassembled WGS sequence"/>
</dbReference>
<comment type="caution">
    <text evidence="5">The sequence shown here is derived from an EMBL/GenBank/DDBJ whole genome shotgun (WGS) entry which is preliminary data.</text>
</comment>
<dbReference type="SUPFAM" id="SSF51445">
    <property type="entry name" value="(Trans)glycosidases"/>
    <property type="match status" value="1"/>
</dbReference>
<comment type="similarity">
    <text evidence="1">Belongs to the glycosyl hydrolase 3 family.</text>
</comment>
<dbReference type="InterPro" id="IPR017853">
    <property type="entry name" value="GH"/>
</dbReference>
<protein>
    <submittedName>
        <fullName evidence="5">Beta-N-acetylhexosaminidase</fullName>
        <ecNumber evidence="5">3.2.1.52</ecNumber>
    </submittedName>
</protein>
<dbReference type="Pfam" id="PF00933">
    <property type="entry name" value="Glyco_hydro_3"/>
    <property type="match status" value="1"/>
</dbReference>
<evidence type="ECO:0000256" key="2">
    <source>
        <dbReference type="ARBA" id="ARBA00022801"/>
    </source>
</evidence>
<evidence type="ECO:0000256" key="1">
    <source>
        <dbReference type="ARBA" id="ARBA00005336"/>
    </source>
</evidence>
<dbReference type="AlphaFoldDB" id="A0AAJ1AI54"/>
<dbReference type="GO" id="GO:0009254">
    <property type="term" value="P:peptidoglycan turnover"/>
    <property type="evidence" value="ECO:0007669"/>
    <property type="project" value="TreeGrafter"/>
</dbReference>
<dbReference type="GO" id="GO:0005975">
    <property type="term" value="P:carbohydrate metabolic process"/>
    <property type="evidence" value="ECO:0007669"/>
    <property type="project" value="InterPro"/>
</dbReference>
<dbReference type="InterPro" id="IPR036962">
    <property type="entry name" value="Glyco_hydro_3_N_sf"/>
</dbReference>
<keyword evidence="2 5" id="KW-0378">Hydrolase</keyword>
<name>A0AAJ1AI54_9BACT</name>
<dbReference type="InterPro" id="IPR001764">
    <property type="entry name" value="Glyco_hydro_3_N"/>
</dbReference>
<dbReference type="InterPro" id="IPR050226">
    <property type="entry name" value="NagZ_Beta-hexosaminidase"/>
</dbReference>
<dbReference type="NCBIfam" id="NF003740">
    <property type="entry name" value="PRK05337.1"/>
    <property type="match status" value="1"/>
</dbReference>
<evidence type="ECO:0000259" key="4">
    <source>
        <dbReference type="Pfam" id="PF00933"/>
    </source>
</evidence>
<reference evidence="5 6" key="1">
    <citation type="journal article" date="2021" name="bioRxiv">
        <title>Unraveling nitrogen, sulfur and carbon metabolic pathways and microbial community transcriptional responses to substrate deprivation and toxicity stresses in a bioreactor mimicking anoxic brackish coastal sediment conditions.</title>
        <authorList>
            <person name="Martins P.D."/>
            <person name="Echeveste M.J."/>
            <person name="Arshad A."/>
            <person name="Kurth J."/>
            <person name="Ouboter H."/>
            <person name="Jetten M.S.M."/>
            <person name="Welte C.U."/>
        </authorList>
    </citation>
    <scope>NUCLEOTIDE SEQUENCE [LARGE SCALE GENOMIC DNA]</scope>
    <source>
        <strain evidence="5">MAG_38</strain>
    </source>
</reference>
<gene>
    <name evidence="5" type="primary">nagZ</name>
    <name evidence="5" type="ORF">K8G79_08755</name>
</gene>
<dbReference type="PANTHER" id="PTHR30480:SF16">
    <property type="entry name" value="GLYCOSIDE HYDROLASE FAMILY 3 DOMAIN PROTEIN"/>
    <property type="match status" value="1"/>
</dbReference>
<evidence type="ECO:0000313" key="5">
    <source>
        <dbReference type="EMBL" id="MBZ0160209.1"/>
    </source>
</evidence>
<dbReference type="EMBL" id="JAIOIU010000104">
    <property type="protein sequence ID" value="MBZ0160209.1"/>
    <property type="molecule type" value="Genomic_DNA"/>
</dbReference>
<dbReference type="Gene3D" id="3.20.20.300">
    <property type="entry name" value="Glycoside hydrolase, family 3, N-terminal domain"/>
    <property type="match status" value="1"/>
</dbReference>